<protein>
    <submittedName>
        <fullName evidence="2">Cadmium transporter</fullName>
    </submittedName>
</protein>
<keyword evidence="1" id="KW-0472">Membrane</keyword>
<keyword evidence="1" id="KW-0812">Transmembrane</keyword>
<feature type="transmembrane region" description="Helical" evidence="1">
    <location>
        <begin position="104"/>
        <end position="126"/>
    </location>
</feature>
<dbReference type="InterPro" id="IPR004676">
    <property type="entry name" value="Cd-R_transporter"/>
</dbReference>
<feature type="transmembrane region" description="Helical" evidence="1">
    <location>
        <begin position="132"/>
        <end position="157"/>
    </location>
</feature>
<accession>A0ABX1JI75</accession>
<feature type="transmembrane region" description="Helical" evidence="1">
    <location>
        <begin position="169"/>
        <end position="190"/>
    </location>
</feature>
<name>A0ABX1JI75_9PSEU</name>
<dbReference type="RefSeq" id="WP_168522469.1">
    <property type="nucleotide sequence ID" value="NZ_JAAXLS010000059.1"/>
</dbReference>
<feature type="transmembrane region" description="Helical" evidence="1">
    <location>
        <begin position="43"/>
        <end position="68"/>
    </location>
</feature>
<feature type="transmembrane region" description="Helical" evidence="1">
    <location>
        <begin position="6"/>
        <end position="31"/>
    </location>
</feature>
<dbReference type="Pfam" id="PF03596">
    <property type="entry name" value="Cad"/>
    <property type="match status" value="1"/>
</dbReference>
<proteinExistence type="predicted"/>
<comment type="caution">
    <text evidence="2">The sequence shown here is derived from an EMBL/GenBank/DDBJ whole genome shotgun (WGS) entry which is preliminary data.</text>
</comment>
<evidence type="ECO:0000313" key="2">
    <source>
        <dbReference type="EMBL" id="NKQ58539.1"/>
    </source>
</evidence>
<gene>
    <name evidence="2" type="ORF">HFP15_37400</name>
</gene>
<feature type="transmembrane region" description="Helical" evidence="1">
    <location>
        <begin position="74"/>
        <end position="92"/>
    </location>
</feature>
<dbReference type="Proteomes" id="UP000715441">
    <property type="component" value="Unassembled WGS sequence"/>
</dbReference>
<reference evidence="2 3" key="1">
    <citation type="submission" date="2020-04" db="EMBL/GenBank/DDBJ databases">
        <title>Novel species.</title>
        <authorList>
            <person name="Teo W.F.A."/>
            <person name="Lipun K."/>
            <person name="Srisuk N."/>
            <person name="Duangmal K."/>
        </authorList>
    </citation>
    <scope>NUCLEOTIDE SEQUENCE [LARGE SCALE GENOMIC DNA]</scope>
    <source>
        <strain evidence="2 3">K13G38</strain>
    </source>
</reference>
<sequence>MPFLLGTIATAAGAFTATNLDALVLLIVLFAKSRADGKRAWRVILGQFVVFAFLIVVSGALAATLGLVSLRWTGLLGVVPVLLGLRGLWLAHRADDTEPTVGDSLASIITLTLSVCADNLSVYIVVFRTQPVAQSALTVAVFAVLEVLWCAIGYLTATRKTITHLLRRIGRWLVPALFLAIGTTILVRYAI</sequence>
<evidence type="ECO:0000256" key="1">
    <source>
        <dbReference type="SAM" id="Phobius"/>
    </source>
</evidence>
<dbReference type="EMBL" id="JAAXLS010000059">
    <property type="protein sequence ID" value="NKQ58539.1"/>
    <property type="molecule type" value="Genomic_DNA"/>
</dbReference>
<keyword evidence="1" id="KW-1133">Transmembrane helix</keyword>
<organism evidence="2 3">
    <name type="scientific">Amycolatopsis acididurans</name>
    <dbReference type="NCBI Taxonomy" id="2724524"/>
    <lineage>
        <taxon>Bacteria</taxon>
        <taxon>Bacillati</taxon>
        <taxon>Actinomycetota</taxon>
        <taxon>Actinomycetes</taxon>
        <taxon>Pseudonocardiales</taxon>
        <taxon>Pseudonocardiaceae</taxon>
        <taxon>Amycolatopsis</taxon>
    </lineage>
</organism>
<keyword evidence="3" id="KW-1185">Reference proteome</keyword>
<evidence type="ECO:0000313" key="3">
    <source>
        <dbReference type="Proteomes" id="UP000715441"/>
    </source>
</evidence>